<keyword evidence="2" id="KW-1185">Reference proteome</keyword>
<comment type="caution">
    <text evidence="1">The sequence shown here is derived from an EMBL/GenBank/DDBJ whole genome shotgun (WGS) entry which is preliminary data.</text>
</comment>
<evidence type="ECO:0000313" key="2">
    <source>
        <dbReference type="Proteomes" id="UP000013220"/>
    </source>
</evidence>
<dbReference type="PATRIC" id="fig|1188235.3.peg.275"/>
<evidence type="ECO:0000313" key="1">
    <source>
        <dbReference type="EMBL" id="ENY69890.1"/>
    </source>
</evidence>
<sequence length="104" mass="12210">MDKNLTKTIESGVWINLHIKDINLIKSDLDNIKNQFINLCKVNKFTYENLNITKLKSKVNISMKVDDVKYALQLALFLDKRLANKKIDIQQYVVQKWALNEKTK</sequence>
<proteinExistence type="predicted"/>
<reference evidence="1 2" key="1">
    <citation type="journal article" date="2013" name="Genome Announc.">
        <title>Draft Genome Sequences of Mycoplasma alkalescens, Mycoplasma arginini, and Mycoplasma bovigenitalium, Three Species with Equivocal Pathogenic Status for Cattle.</title>
        <authorList>
            <person name="Manso-Silvan L."/>
            <person name="Tardy F."/>
            <person name="Baranowski E."/>
            <person name="Barre A."/>
            <person name="Blanchard A."/>
            <person name="Breton M."/>
            <person name="Couture C."/>
            <person name="Citti C."/>
            <person name="Dordet-Frisoni E."/>
            <person name="Dupuy V."/>
            <person name="Gaurivaud P."/>
            <person name="Jacob D."/>
            <person name="Lemaitre C."/>
            <person name="Nikolski M."/>
            <person name="Nouvel L.X."/>
            <person name="Poumarat F."/>
            <person name="Thebault P."/>
            <person name="Theil S."/>
            <person name="Thiaucourt F."/>
            <person name="Sirand-Pugnet P."/>
        </authorList>
    </citation>
    <scope>NUCLEOTIDE SEQUENCE [LARGE SCALE GENOMIC DNA]</scope>
    <source>
        <strain evidence="1 2">51080</strain>
    </source>
</reference>
<organism evidence="1 2">
    <name type="scientific">Mycoplasmopsis bovigenitalium 51080</name>
    <dbReference type="NCBI Taxonomy" id="1188235"/>
    <lineage>
        <taxon>Bacteria</taxon>
        <taxon>Bacillati</taxon>
        <taxon>Mycoplasmatota</taxon>
        <taxon>Mycoplasmoidales</taxon>
        <taxon>Metamycoplasmataceae</taxon>
        <taxon>Mycoplasmopsis</taxon>
    </lineage>
</organism>
<dbReference type="Proteomes" id="UP000013220">
    <property type="component" value="Unassembled WGS sequence"/>
</dbReference>
<dbReference type="RefSeq" id="WP_004419886.1">
    <property type="nucleotide sequence ID" value="NZ_AORH01000018.1"/>
</dbReference>
<accession>N9TUY6</accession>
<gene>
    <name evidence="1" type="ORF">MBVG_2600</name>
</gene>
<dbReference type="AlphaFoldDB" id="N9TUY6"/>
<name>N9TUY6_9BACT</name>
<dbReference type="STRING" id="1188235.MBVG_2600"/>
<dbReference type="EMBL" id="AORH01000018">
    <property type="protein sequence ID" value="ENY69890.1"/>
    <property type="molecule type" value="Genomic_DNA"/>
</dbReference>
<protein>
    <submittedName>
        <fullName evidence="1">Uncharacterized protein</fullName>
    </submittedName>
</protein>